<dbReference type="InterPro" id="IPR013783">
    <property type="entry name" value="Ig-like_fold"/>
</dbReference>
<dbReference type="Gene3D" id="2.60.40.10">
    <property type="entry name" value="Immunoglobulins"/>
    <property type="match status" value="1"/>
</dbReference>
<organism evidence="2 3">
    <name type="scientific">Algoriphagus aquimarinus</name>
    <dbReference type="NCBI Taxonomy" id="237018"/>
    <lineage>
        <taxon>Bacteria</taxon>
        <taxon>Pseudomonadati</taxon>
        <taxon>Bacteroidota</taxon>
        <taxon>Cytophagia</taxon>
        <taxon>Cytophagales</taxon>
        <taxon>Cyclobacteriaceae</taxon>
        <taxon>Algoriphagus</taxon>
    </lineage>
</organism>
<dbReference type="InterPro" id="IPR015915">
    <property type="entry name" value="Kelch-typ_b-propeller"/>
</dbReference>
<accession>A0A5C7B2J8</accession>
<dbReference type="InterPro" id="IPR014756">
    <property type="entry name" value="Ig_E-set"/>
</dbReference>
<reference evidence="2 3" key="1">
    <citation type="submission" date="2019-08" db="EMBL/GenBank/DDBJ databases">
        <title>Genomes sequence of Algoriphagus aquimarinus ACAM450.</title>
        <authorList>
            <person name="Bowman J.P."/>
        </authorList>
    </citation>
    <scope>NUCLEOTIDE SEQUENCE [LARGE SCALE GENOMIC DNA]</scope>
    <source>
        <strain evidence="2 3">ACAM 450</strain>
    </source>
</reference>
<dbReference type="Gene3D" id="2.120.10.80">
    <property type="entry name" value="Kelch-type beta propeller"/>
    <property type="match status" value="1"/>
</dbReference>
<evidence type="ECO:0000313" key="2">
    <source>
        <dbReference type="EMBL" id="TXE14203.1"/>
    </source>
</evidence>
<evidence type="ECO:0000259" key="1">
    <source>
        <dbReference type="Pfam" id="PF01833"/>
    </source>
</evidence>
<gene>
    <name evidence="2" type="ORF">ESV85_01195</name>
</gene>
<feature type="domain" description="IPT/TIG" evidence="1">
    <location>
        <begin position="158"/>
        <end position="234"/>
    </location>
</feature>
<dbReference type="AlphaFoldDB" id="A0A5C7B2J8"/>
<dbReference type="PANTHER" id="PTHR46375">
    <property type="entry name" value="KELCH REPEAT AND BTB DOMAIN-CONTAINING PROTEIN 13-RELATED"/>
    <property type="match status" value="1"/>
</dbReference>
<comment type="caution">
    <text evidence="2">The sequence shown here is derived from an EMBL/GenBank/DDBJ whole genome shotgun (WGS) entry which is preliminary data.</text>
</comment>
<dbReference type="CDD" id="cd00102">
    <property type="entry name" value="IPT"/>
    <property type="match status" value="1"/>
</dbReference>
<dbReference type="PANTHER" id="PTHR46375:SF3">
    <property type="entry name" value="KELCH REPEAT AND BTB DOMAIN-CONTAINING PROTEIN 13"/>
    <property type="match status" value="1"/>
</dbReference>
<dbReference type="EMBL" id="VORW01000001">
    <property type="protein sequence ID" value="TXE14203.1"/>
    <property type="molecule type" value="Genomic_DNA"/>
</dbReference>
<sequence>MLLTRFFSKKNRPRCLRTNFSIFDPICHPMFMQKYFLLCAISLSFLMCSCSSDDSGTTIIVTEEVLFTSGEQARILGRLITNQPINASDHGFYIGEEESFSQPTIISLGEKKRPGKFVGEVSELKSGQSYYVKSFVQTGDGILFGNVLPLNTLSAGLESYSPSFGSPGMEILIIGRNFNKDTRVFFGQVEATVTEILFESRLKVVVPAIGDSDKVTIKITTQDQELTFSSPFEYQTGDYTLIGKFPDEVRIYDNVSFQNSAGFYVGLGSVNRTRFYEFLQRYNPSTETWDKISFPGSPRSFAFATENYLGGGIDVLSREPFSITRSFWKITTTGFQQLADLPFDSRESLAFEIKSELYVMGGKEGDGLSIRKYNPATASWTVIGTSPESFTSENAIFIYENNAYIVSKEGVLWRFDPMELSWDTISTYPGSIGQGYGIAKVVGSKVYVGLYRRASDFWELDLETFSWTSKNSVPGVSQSITVASFVKDDQIYVMRAPDITLPGNYPLELYRFNPSGF</sequence>
<dbReference type="Pfam" id="PF01833">
    <property type="entry name" value="TIG"/>
    <property type="match status" value="1"/>
</dbReference>
<dbReference type="SUPFAM" id="SSF117281">
    <property type="entry name" value="Kelch motif"/>
    <property type="match status" value="1"/>
</dbReference>
<dbReference type="Proteomes" id="UP000321935">
    <property type="component" value="Unassembled WGS sequence"/>
</dbReference>
<dbReference type="OrthoDB" id="103335at2"/>
<proteinExistence type="predicted"/>
<name>A0A5C7B2J8_9BACT</name>
<dbReference type="InterPro" id="IPR052392">
    <property type="entry name" value="Kelch-BTB_domain-containing"/>
</dbReference>
<dbReference type="InterPro" id="IPR002909">
    <property type="entry name" value="IPT_dom"/>
</dbReference>
<evidence type="ECO:0000313" key="3">
    <source>
        <dbReference type="Proteomes" id="UP000321935"/>
    </source>
</evidence>
<dbReference type="SUPFAM" id="SSF81296">
    <property type="entry name" value="E set domains"/>
    <property type="match status" value="1"/>
</dbReference>
<protein>
    <recommendedName>
        <fullName evidence="1">IPT/TIG domain-containing protein</fullName>
    </recommendedName>
</protein>